<gene>
    <name evidence="7" type="ORF">FHS36_004449</name>
</gene>
<keyword evidence="3" id="KW-0378">Hydrolase</keyword>
<dbReference type="RefSeq" id="WP_102919843.1">
    <property type="nucleotide sequence ID" value="NZ_JACHJF010000015.1"/>
</dbReference>
<evidence type="ECO:0000256" key="1">
    <source>
        <dbReference type="ARBA" id="ARBA00010088"/>
    </source>
</evidence>
<evidence type="ECO:0000313" key="7">
    <source>
        <dbReference type="EMBL" id="MBB5120998.1"/>
    </source>
</evidence>
<feature type="domain" description="AB hydrolase-1" evidence="5">
    <location>
        <begin position="140"/>
        <end position="315"/>
    </location>
</feature>
<dbReference type="InterPro" id="IPR051601">
    <property type="entry name" value="Serine_prot/Carboxylest_S33"/>
</dbReference>
<dbReference type="Proteomes" id="UP000528608">
    <property type="component" value="Unassembled WGS sequence"/>
</dbReference>
<dbReference type="Pfam" id="PF08386">
    <property type="entry name" value="Abhydrolase_4"/>
    <property type="match status" value="1"/>
</dbReference>
<proteinExistence type="inferred from homology"/>
<dbReference type="AlphaFoldDB" id="A0A7W8BDV1"/>
<feature type="domain" description="Peptidase S33 tripeptidyl aminopeptidase-like C-terminal" evidence="6">
    <location>
        <begin position="446"/>
        <end position="550"/>
    </location>
</feature>
<dbReference type="GO" id="GO:0016787">
    <property type="term" value="F:hydrolase activity"/>
    <property type="evidence" value="ECO:0007669"/>
    <property type="project" value="UniProtKB-KW"/>
</dbReference>
<name>A0A7W8BDV1_STREU</name>
<evidence type="ECO:0000313" key="8">
    <source>
        <dbReference type="Proteomes" id="UP000528608"/>
    </source>
</evidence>
<organism evidence="7 8">
    <name type="scientific">Streptomyces eurocidicus</name>
    <name type="common">Streptoverticillium eurocidicus</name>
    <dbReference type="NCBI Taxonomy" id="66423"/>
    <lineage>
        <taxon>Bacteria</taxon>
        <taxon>Bacillati</taxon>
        <taxon>Actinomycetota</taxon>
        <taxon>Actinomycetes</taxon>
        <taxon>Kitasatosporales</taxon>
        <taxon>Streptomycetaceae</taxon>
        <taxon>Streptomyces</taxon>
    </lineage>
</organism>
<evidence type="ECO:0000256" key="2">
    <source>
        <dbReference type="ARBA" id="ARBA00022729"/>
    </source>
</evidence>
<keyword evidence="2" id="KW-0732">Signal</keyword>
<reference evidence="7 8" key="1">
    <citation type="submission" date="2020-08" db="EMBL/GenBank/DDBJ databases">
        <title>Genomic Encyclopedia of Type Strains, Phase III (KMG-III): the genomes of soil and plant-associated and newly described type strains.</title>
        <authorList>
            <person name="Whitman W."/>
        </authorList>
    </citation>
    <scope>NUCLEOTIDE SEQUENCE [LARGE SCALE GENOMIC DNA]</scope>
    <source>
        <strain evidence="7 8">CECT 3259</strain>
    </source>
</reference>
<dbReference type="InterPro" id="IPR029058">
    <property type="entry name" value="AB_hydrolase_fold"/>
</dbReference>
<sequence>MTPVHRRPRIPSLPSFPSFPSFPPFLSFAPAARLPRVVTVSLPLAAATVLAHGLTGCAGPDKAAGAPDTGSYYEQSVSWKPCAQERDRDVDRETDKADTRAECGWLKVPYTYADPRKGELRLAVMRYRAPDQDHRAGSLVLNFGGPGESGLKQLTAYGPDGFSKAGTRYDLVTFDPRGVGASSPVRCDEGRDPRRTGADGTSRAGMADYLAAQEKALKHCRTEPGSALPYIGTVNTARDLDVLRAALDEDRLHYLGYSYGSRLGAVYAHHFPGKVGRMVMDGVDEPAPDMKETTLAQTAAYHKALRHAVDTCTRKGDEDCVLGSDTDEAMEDIEEAFDDLDDEPRDWPDGRRLDRDTAVAETMGLLRSRAGLPEVPNLLAALVHHVRPGESATMARAAAERADGKGTDGRYDNSDDALTAINCADTAGRYRTEEVLDAFDDYVRASPVFGPSMASGMALCTGWPGAGDDAARDVGAPGAPKILMHTSEYDPATPVGWLPRMARAVGPAAVTMTDPGGGHSVYGSPDAACVNERIDGFLLDGTLPKDGTRCT</sequence>
<comment type="similarity">
    <text evidence="1">Belongs to the peptidase S33 family.</text>
</comment>
<dbReference type="EMBL" id="JACHJF010000015">
    <property type="protein sequence ID" value="MBB5120998.1"/>
    <property type="molecule type" value="Genomic_DNA"/>
</dbReference>
<evidence type="ECO:0000259" key="6">
    <source>
        <dbReference type="Pfam" id="PF08386"/>
    </source>
</evidence>
<evidence type="ECO:0000256" key="4">
    <source>
        <dbReference type="SAM" id="MobiDB-lite"/>
    </source>
</evidence>
<accession>A0A7W8BDV1</accession>
<dbReference type="PANTHER" id="PTHR43248:SF29">
    <property type="entry name" value="TRIPEPTIDYL AMINOPEPTIDASE"/>
    <property type="match status" value="1"/>
</dbReference>
<dbReference type="InterPro" id="IPR000073">
    <property type="entry name" value="AB_hydrolase_1"/>
</dbReference>
<dbReference type="OrthoDB" id="4498590at2"/>
<evidence type="ECO:0000256" key="3">
    <source>
        <dbReference type="ARBA" id="ARBA00022801"/>
    </source>
</evidence>
<dbReference type="Gene3D" id="3.40.50.1820">
    <property type="entry name" value="alpha/beta hydrolase"/>
    <property type="match status" value="1"/>
</dbReference>
<protein>
    <submittedName>
        <fullName evidence="7">Pimeloyl-ACP methyl ester carboxylesterase</fullName>
    </submittedName>
</protein>
<feature type="region of interest" description="Disordered" evidence="4">
    <location>
        <begin position="182"/>
        <end position="202"/>
    </location>
</feature>
<dbReference type="SUPFAM" id="SSF53474">
    <property type="entry name" value="alpha/beta-Hydrolases"/>
    <property type="match status" value="1"/>
</dbReference>
<evidence type="ECO:0000259" key="5">
    <source>
        <dbReference type="Pfam" id="PF00561"/>
    </source>
</evidence>
<feature type="compositionally biased region" description="Basic and acidic residues" evidence="4">
    <location>
        <begin position="186"/>
        <end position="197"/>
    </location>
</feature>
<dbReference type="Pfam" id="PF00561">
    <property type="entry name" value="Abhydrolase_1"/>
    <property type="match status" value="1"/>
</dbReference>
<dbReference type="InterPro" id="IPR013595">
    <property type="entry name" value="Pept_S33_TAP-like_C"/>
</dbReference>
<dbReference type="PANTHER" id="PTHR43248">
    <property type="entry name" value="2-SUCCINYL-6-HYDROXY-2,4-CYCLOHEXADIENE-1-CARBOXYLATE SYNTHASE"/>
    <property type="match status" value="1"/>
</dbReference>
<comment type="caution">
    <text evidence="7">The sequence shown here is derived from an EMBL/GenBank/DDBJ whole genome shotgun (WGS) entry which is preliminary data.</text>
</comment>